<keyword evidence="9" id="KW-0718">Serine biosynthesis</keyword>
<dbReference type="EMBL" id="CAJVPI010000115">
    <property type="protein sequence ID" value="CAG8482764.1"/>
    <property type="molecule type" value="Genomic_DNA"/>
</dbReference>
<dbReference type="InterPro" id="IPR004331">
    <property type="entry name" value="SPX_dom"/>
</dbReference>
<reference evidence="13" key="1">
    <citation type="submission" date="2021-06" db="EMBL/GenBank/DDBJ databases">
        <authorList>
            <person name="Kallberg Y."/>
            <person name="Tangrot J."/>
            <person name="Rosling A."/>
        </authorList>
    </citation>
    <scope>NUCLEOTIDE SEQUENCE</scope>
    <source>
        <strain evidence="13">BR232B</strain>
    </source>
</reference>
<evidence type="ECO:0000256" key="10">
    <source>
        <dbReference type="ARBA" id="ARBA00031693"/>
    </source>
</evidence>
<dbReference type="PANTHER" id="PTHR43344">
    <property type="entry name" value="PHOSPHOSERINE PHOSPHATASE"/>
    <property type="match status" value="1"/>
</dbReference>
<proteinExistence type="inferred from homology"/>
<evidence type="ECO:0000256" key="3">
    <source>
        <dbReference type="ARBA" id="ARBA00009184"/>
    </source>
</evidence>
<evidence type="ECO:0000256" key="7">
    <source>
        <dbReference type="ARBA" id="ARBA00022801"/>
    </source>
</evidence>
<evidence type="ECO:0000313" key="13">
    <source>
        <dbReference type="EMBL" id="CAG8482764.1"/>
    </source>
</evidence>
<dbReference type="InterPro" id="IPR050582">
    <property type="entry name" value="HAD-like_SerB"/>
</dbReference>
<dbReference type="SUPFAM" id="SSF56784">
    <property type="entry name" value="HAD-like"/>
    <property type="match status" value="1"/>
</dbReference>
<keyword evidence="7" id="KW-0378">Hydrolase</keyword>
<evidence type="ECO:0000256" key="2">
    <source>
        <dbReference type="ARBA" id="ARBA00005135"/>
    </source>
</evidence>
<dbReference type="SFLD" id="SFLDG01137">
    <property type="entry name" value="C1.6.1:_Phosphoserine_Phosphat"/>
    <property type="match status" value="1"/>
</dbReference>
<dbReference type="AlphaFoldDB" id="A0A9N8Z892"/>
<name>A0A9N8Z892_9GLOM</name>
<dbReference type="GO" id="GO:0000287">
    <property type="term" value="F:magnesium ion binding"/>
    <property type="evidence" value="ECO:0007669"/>
    <property type="project" value="TreeGrafter"/>
</dbReference>
<evidence type="ECO:0000259" key="12">
    <source>
        <dbReference type="PROSITE" id="PS51382"/>
    </source>
</evidence>
<evidence type="ECO:0000256" key="11">
    <source>
        <dbReference type="PIRSR" id="PIRSR604469-1"/>
    </source>
</evidence>
<dbReference type="GO" id="GO:0006564">
    <property type="term" value="P:L-serine biosynthetic process"/>
    <property type="evidence" value="ECO:0007669"/>
    <property type="project" value="UniProtKB-KW"/>
</dbReference>
<evidence type="ECO:0000256" key="9">
    <source>
        <dbReference type="ARBA" id="ARBA00023299"/>
    </source>
</evidence>
<evidence type="ECO:0000256" key="4">
    <source>
        <dbReference type="ARBA" id="ARBA00012640"/>
    </source>
</evidence>
<keyword evidence="5" id="KW-0028">Amino-acid biosynthesis</keyword>
<keyword evidence="8" id="KW-0460">Magnesium</keyword>
<dbReference type="GO" id="GO:0036424">
    <property type="term" value="F:L-phosphoserine phosphatase activity"/>
    <property type="evidence" value="ECO:0007669"/>
    <property type="project" value="InterPro"/>
</dbReference>
<organism evidence="13 14">
    <name type="scientific">Paraglomus brasilianum</name>
    <dbReference type="NCBI Taxonomy" id="144538"/>
    <lineage>
        <taxon>Eukaryota</taxon>
        <taxon>Fungi</taxon>
        <taxon>Fungi incertae sedis</taxon>
        <taxon>Mucoromycota</taxon>
        <taxon>Glomeromycotina</taxon>
        <taxon>Glomeromycetes</taxon>
        <taxon>Paraglomerales</taxon>
        <taxon>Paraglomeraceae</taxon>
        <taxon>Paraglomus</taxon>
    </lineage>
</organism>
<dbReference type="SFLD" id="SFLDS00003">
    <property type="entry name" value="Haloacid_Dehalogenase"/>
    <property type="match status" value="1"/>
</dbReference>
<dbReference type="EC" id="3.1.3.3" evidence="4"/>
<dbReference type="CDD" id="cd07500">
    <property type="entry name" value="HAD_PSP"/>
    <property type="match status" value="1"/>
</dbReference>
<gene>
    <name evidence="13" type="ORF">PBRASI_LOCUS1673</name>
</gene>
<dbReference type="Proteomes" id="UP000789739">
    <property type="component" value="Unassembled WGS sequence"/>
</dbReference>
<dbReference type="PANTHER" id="PTHR43344:SF2">
    <property type="entry name" value="PHOSPHOSERINE PHOSPHATASE"/>
    <property type="match status" value="1"/>
</dbReference>
<evidence type="ECO:0000256" key="5">
    <source>
        <dbReference type="ARBA" id="ARBA00022605"/>
    </source>
</evidence>
<comment type="caution">
    <text evidence="13">The sequence shown here is derived from an EMBL/GenBank/DDBJ whole genome shotgun (WGS) entry which is preliminary data.</text>
</comment>
<dbReference type="NCBIfam" id="TIGR00338">
    <property type="entry name" value="serB"/>
    <property type="match status" value="1"/>
</dbReference>
<protein>
    <recommendedName>
        <fullName evidence="4">phosphoserine phosphatase</fullName>
        <ecNumber evidence="4">3.1.3.3</ecNumber>
    </recommendedName>
    <alternativeName>
        <fullName evidence="10">O-phosphoserine phosphohydrolase</fullName>
    </alternativeName>
</protein>
<accession>A0A9N8Z892</accession>
<dbReference type="Pfam" id="PF00702">
    <property type="entry name" value="Hydrolase"/>
    <property type="match status" value="1"/>
</dbReference>
<dbReference type="InterPro" id="IPR023214">
    <property type="entry name" value="HAD_sf"/>
</dbReference>
<dbReference type="SFLD" id="SFLDG01136">
    <property type="entry name" value="C1.6:_Phosphoserine_Phosphatas"/>
    <property type="match status" value="1"/>
</dbReference>
<sequence length="640" mass="71400">MKFGKFLQENKARLPKAWTDQFINYKQIKKFLKSNVTPNTLSFDLTQLTWKPNPPNQPSFANKVSERLGLLQVNTTKFLEFLDAEVQKVSDFFEEQSSQLFRMYDAAVGKPEGLNQKDADESLEGIVQLENFALLNYTGVVKILKKHDRHSGLNISEAYLYRTASLPFVKMGDLSTLKKTLMDKFSGSAVTSNNTVPNLSKRKYAPSKDHSLFPSVALLPHHKVIVSLTGSHGTDVIGCVLESMAKFGVEIEDFMLSRLYHNVTFGVLIVLRSNSVELFRDLAKSAQKWDGILAFDIHDKEQTLPNSIEDAPYDNRMKYTATVLNGNGLTAQFLNEWTKLLLRENISVEKLKRLNEGKVSCADYELSVPIGVDIDNLRQDLFQLSISHGTDVALQPHDVFRKHKRLVVFDMDSTLIRQEVIDEIARIAGVVDKVASITHSAMNGEIDFKESLRRRVALLKGTPVGVLDTVRDGLQFTKGAHALCKALKKIGFKLAVISGGFMPLAQYVKQELGLDYAFANQLKVSQDGLTLTGETFGPIVDGERKAELLEVISQAENVSLDQVIAVGDGANDLWMLARAGLGIAFNAKPRVQEQARARINQHSLKYVLYLLGYTDEELKQLGCNDAIVRKNAKSSPDMAT</sequence>
<evidence type="ECO:0000256" key="6">
    <source>
        <dbReference type="ARBA" id="ARBA00022723"/>
    </source>
</evidence>
<feature type="active site" description="Nucleophile" evidence="11">
    <location>
        <position position="410"/>
    </location>
</feature>
<comment type="pathway">
    <text evidence="2">Amino-acid biosynthesis; L-serine biosynthesis; L-serine from 3-phospho-D-glycerate: step 3/3.</text>
</comment>
<feature type="active site" description="Proton donor" evidence="11">
    <location>
        <position position="412"/>
    </location>
</feature>
<dbReference type="InterPro" id="IPR036412">
    <property type="entry name" value="HAD-like_sf"/>
</dbReference>
<feature type="domain" description="SPX" evidence="12">
    <location>
        <begin position="1"/>
        <end position="161"/>
    </location>
</feature>
<dbReference type="GO" id="GO:0005737">
    <property type="term" value="C:cytoplasm"/>
    <property type="evidence" value="ECO:0007669"/>
    <property type="project" value="TreeGrafter"/>
</dbReference>
<dbReference type="InterPro" id="IPR004469">
    <property type="entry name" value="PSP"/>
</dbReference>
<keyword evidence="6" id="KW-0479">Metal-binding</keyword>
<evidence type="ECO:0000256" key="1">
    <source>
        <dbReference type="ARBA" id="ARBA00001946"/>
    </source>
</evidence>
<dbReference type="SFLD" id="SFLDF00029">
    <property type="entry name" value="phosphoserine_phosphatase"/>
    <property type="match status" value="1"/>
</dbReference>
<dbReference type="PROSITE" id="PS51382">
    <property type="entry name" value="SPX"/>
    <property type="match status" value="1"/>
</dbReference>
<dbReference type="CDD" id="cd14447">
    <property type="entry name" value="SPX"/>
    <property type="match status" value="1"/>
</dbReference>
<dbReference type="NCBIfam" id="TIGR01488">
    <property type="entry name" value="HAD-SF-IB"/>
    <property type="match status" value="1"/>
</dbReference>
<keyword evidence="14" id="KW-1185">Reference proteome</keyword>
<comment type="cofactor">
    <cofactor evidence="1">
        <name>Mg(2+)</name>
        <dbReference type="ChEBI" id="CHEBI:18420"/>
    </cofactor>
</comment>
<evidence type="ECO:0000313" key="14">
    <source>
        <dbReference type="Proteomes" id="UP000789739"/>
    </source>
</evidence>
<dbReference type="FunFam" id="3.40.50.1000:FF:000143">
    <property type="entry name" value="Phosphoserine phosphatase serb"/>
    <property type="match status" value="1"/>
</dbReference>
<comment type="similarity">
    <text evidence="3">Belongs to the HAD-like hydrolase superfamily. SerB family.</text>
</comment>
<dbReference type="Gene3D" id="3.40.50.1000">
    <property type="entry name" value="HAD superfamily/HAD-like"/>
    <property type="match status" value="1"/>
</dbReference>
<dbReference type="OrthoDB" id="27226at2759"/>
<evidence type="ECO:0000256" key="8">
    <source>
        <dbReference type="ARBA" id="ARBA00022842"/>
    </source>
</evidence>